<keyword evidence="1" id="KW-0472">Membrane</keyword>
<keyword evidence="1" id="KW-0812">Transmembrane</keyword>
<evidence type="ECO:0000256" key="1">
    <source>
        <dbReference type="SAM" id="Phobius"/>
    </source>
</evidence>
<keyword evidence="3" id="KW-1185">Reference proteome</keyword>
<evidence type="ECO:0000313" key="2">
    <source>
        <dbReference type="EMBL" id="KAK8580564.1"/>
    </source>
</evidence>
<gene>
    <name evidence="2" type="ORF">V6N12_070830</name>
</gene>
<proteinExistence type="predicted"/>
<comment type="caution">
    <text evidence="2">The sequence shown here is derived from an EMBL/GenBank/DDBJ whole genome shotgun (WGS) entry which is preliminary data.</text>
</comment>
<dbReference type="EMBL" id="JBBPBM010000006">
    <property type="protein sequence ID" value="KAK8580564.1"/>
    <property type="molecule type" value="Genomic_DNA"/>
</dbReference>
<name>A0ABR2FHZ5_9ROSI</name>
<sequence length="346" mass="39096">MENSVMFNVTSSYNYRTAAGEGGDCDALKVETYISDLNQQCQGLVHEASRLNRYNVENTDKLLSLKSRIEEFNLREIQLTREIEQLERKLLMSILQKGFEDEVDKFEEVKGIEQREFLKEKKLEQEFADLMLEIGKINDKFRDLGIVVEETKKSEVFKELGINLDGQQENLSQLVSDKEETTEKFEKLGNAVDAVNELNKANASDCCCEEEEIGDIGAQELCKEIELLEGMLEKGSFELLDLKTMMEETEASKGPERVMGEMEVKMWELDSGLRELKRAIVELKGKELKGWITKEEEKPNWGSIVASVGVAAVAVAAMVFVGRPSGMKFAAERGNKHKTGKTSLII</sequence>
<organism evidence="2 3">
    <name type="scientific">Hibiscus sabdariffa</name>
    <name type="common">roselle</name>
    <dbReference type="NCBI Taxonomy" id="183260"/>
    <lineage>
        <taxon>Eukaryota</taxon>
        <taxon>Viridiplantae</taxon>
        <taxon>Streptophyta</taxon>
        <taxon>Embryophyta</taxon>
        <taxon>Tracheophyta</taxon>
        <taxon>Spermatophyta</taxon>
        <taxon>Magnoliopsida</taxon>
        <taxon>eudicotyledons</taxon>
        <taxon>Gunneridae</taxon>
        <taxon>Pentapetalae</taxon>
        <taxon>rosids</taxon>
        <taxon>malvids</taxon>
        <taxon>Malvales</taxon>
        <taxon>Malvaceae</taxon>
        <taxon>Malvoideae</taxon>
        <taxon>Hibiscus</taxon>
    </lineage>
</organism>
<protein>
    <submittedName>
        <fullName evidence="2">Uncharacterized protein</fullName>
    </submittedName>
</protein>
<reference evidence="2 3" key="1">
    <citation type="journal article" date="2024" name="G3 (Bethesda)">
        <title>Genome assembly of Hibiscus sabdariffa L. provides insights into metabolisms of medicinal natural products.</title>
        <authorList>
            <person name="Kim T."/>
        </authorList>
    </citation>
    <scope>NUCLEOTIDE SEQUENCE [LARGE SCALE GENOMIC DNA]</scope>
    <source>
        <strain evidence="2">TK-2024</strain>
        <tissue evidence="2">Old leaves</tissue>
    </source>
</reference>
<evidence type="ECO:0000313" key="3">
    <source>
        <dbReference type="Proteomes" id="UP001472677"/>
    </source>
</evidence>
<feature type="transmembrane region" description="Helical" evidence="1">
    <location>
        <begin position="301"/>
        <end position="321"/>
    </location>
</feature>
<dbReference type="Proteomes" id="UP001472677">
    <property type="component" value="Unassembled WGS sequence"/>
</dbReference>
<accession>A0ABR2FHZ5</accession>
<keyword evidence="1" id="KW-1133">Transmembrane helix</keyword>